<dbReference type="Pfam" id="PF02885">
    <property type="entry name" value="Glycos_trans_3N"/>
    <property type="match status" value="1"/>
</dbReference>
<comment type="similarity">
    <text evidence="11">In the C-terminal section; belongs to the TrpB family.</text>
</comment>
<dbReference type="InterPro" id="IPR002028">
    <property type="entry name" value="Trp_synthase_suA"/>
</dbReference>
<feature type="domain" description="Indole-3-glycerol phosphate synthase" evidence="30">
    <location>
        <begin position="468"/>
        <end position="674"/>
    </location>
</feature>
<dbReference type="PROSITE" id="PS00168">
    <property type="entry name" value="TRP_SYNTHASE_BETA"/>
    <property type="match status" value="1"/>
</dbReference>
<dbReference type="Pfam" id="PF00290">
    <property type="entry name" value="Trp_syntA"/>
    <property type="match status" value="1"/>
</dbReference>
<comment type="catalytic activity">
    <reaction evidence="1">
        <text>N-(5-phospho-beta-D-ribosyl)anthranilate = 1-(2-carboxyphenylamino)-1-deoxy-D-ribulose 5-phosphate</text>
        <dbReference type="Rhea" id="RHEA:21540"/>
        <dbReference type="ChEBI" id="CHEBI:18277"/>
        <dbReference type="ChEBI" id="CHEBI:58613"/>
        <dbReference type="EC" id="5.3.1.24"/>
    </reaction>
</comment>
<protein>
    <recommendedName>
        <fullName evidence="28">Tryptophan synthase</fullName>
        <ecNumber evidence="28">4.2.1.20</ecNumber>
    </recommendedName>
</protein>
<dbReference type="SUPFAM" id="SSF52317">
    <property type="entry name" value="Class I glutamine amidotransferase-like"/>
    <property type="match status" value="1"/>
</dbReference>
<feature type="domain" description="Glutamine amidotransferase" evidence="29">
    <location>
        <begin position="6"/>
        <end position="140"/>
    </location>
</feature>
<dbReference type="HOGENOM" id="CLU_004341_0_0_1"/>
<dbReference type="FunFam" id="3.40.1030.10:FF:000002">
    <property type="entry name" value="Anthranilate phosphoribosyltransferase"/>
    <property type="match status" value="1"/>
</dbReference>
<evidence type="ECO:0000256" key="17">
    <source>
        <dbReference type="ARBA" id="ARBA00022793"/>
    </source>
</evidence>
<proteinExistence type="inferred from homology"/>
<evidence type="ECO:0000256" key="2">
    <source>
        <dbReference type="ARBA" id="ARBA00001633"/>
    </source>
</evidence>
<organism evidence="35 36">
    <name type="scientific">Beauveria bassiana D1-5</name>
    <dbReference type="NCBI Taxonomy" id="1245745"/>
    <lineage>
        <taxon>Eukaryota</taxon>
        <taxon>Fungi</taxon>
        <taxon>Dikarya</taxon>
        <taxon>Ascomycota</taxon>
        <taxon>Pezizomycotina</taxon>
        <taxon>Sordariomycetes</taxon>
        <taxon>Hypocreomycetidae</taxon>
        <taxon>Hypocreales</taxon>
        <taxon>Cordycipitaceae</taxon>
        <taxon>Beauveria</taxon>
    </lineage>
</organism>
<evidence type="ECO:0000313" key="36">
    <source>
        <dbReference type="Proteomes" id="UP000030106"/>
    </source>
</evidence>
<comment type="function">
    <text evidence="5">The alpha subunit is responsible for the aldol cleavage of indoleglycerol phosphate to indole and glyceraldehyde 3-phosphate.</text>
</comment>
<dbReference type="CDD" id="cd00405">
    <property type="entry name" value="PRAI"/>
    <property type="match status" value="1"/>
</dbReference>
<comment type="cofactor">
    <cofactor evidence="3 28">
        <name>pyridoxal 5'-phosphate</name>
        <dbReference type="ChEBI" id="CHEBI:597326"/>
    </cofactor>
</comment>
<feature type="domain" description="N-(5'phosphoribosyl) anthranilate isomerase (PRAI)" evidence="33">
    <location>
        <begin position="680"/>
        <end position="868"/>
    </location>
</feature>
<dbReference type="InterPro" id="IPR006654">
    <property type="entry name" value="Trp_synth_beta"/>
</dbReference>
<dbReference type="Pfam" id="PF00291">
    <property type="entry name" value="PALP"/>
    <property type="match status" value="1"/>
</dbReference>
<dbReference type="InterPro" id="IPR001240">
    <property type="entry name" value="PRAI_dom"/>
</dbReference>
<dbReference type="SUPFAM" id="SSF52418">
    <property type="entry name" value="Nucleoside phosphorylase/phosphoribosyltransferase catalytic domain"/>
    <property type="match status" value="1"/>
</dbReference>
<dbReference type="InterPro" id="IPR036052">
    <property type="entry name" value="TrpB-like_PALP_sf"/>
</dbReference>
<evidence type="ECO:0000256" key="13">
    <source>
        <dbReference type="ARBA" id="ARBA00011245"/>
    </source>
</evidence>
<evidence type="ECO:0000256" key="21">
    <source>
        <dbReference type="ARBA" id="ARBA00023141"/>
    </source>
</evidence>
<evidence type="ECO:0000256" key="18">
    <source>
        <dbReference type="ARBA" id="ARBA00022822"/>
    </source>
</evidence>
<dbReference type="Gene3D" id="3.40.1030.10">
    <property type="entry name" value="Nucleoside phosphorylase/phosphoribosyltransferase catalytic domain"/>
    <property type="match status" value="1"/>
</dbReference>
<evidence type="ECO:0000259" key="30">
    <source>
        <dbReference type="Pfam" id="PF00218"/>
    </source>
</evidence>
<dbReference type="InterPro" id="IPR029062">
    <property type="entry name" value="Class_I_gatase-like"/>
</dbReference>
<dbReference type="FunFam" id="1.20.970.10:FF:000003">
    <property type="entry name" value="Anthranilate phosphoribosyltransferase"/>
    <property type="match status" value="1"/>
</dbReference>
<accession>A0A0A2VIU5</accession>
<comment type="pathway">
    <text evidence="6">Amino-acid biosynthesis; L-tryptophan biosynthesis; L-tryptophan from chorismate: step 3/5.</text>
</comment>
<dbReference type="Gene3D" id="3.20.20.70">
    <property type="entry name" value="Aldolase class I"/>
    <property type="match status" value="3"/>
</dbReference>
<dbReference type="Proteomes" id="UP000030106">
    <property type="component" value="Unassembled WGS sequence"/>
</dbReference>
<dbReference type="GO" id="GO:0004048">
    <property type="term" value="F:anthranilate phosphoribosyltransferase activity"/>
    <property type="evidence" value="ECO:0007669"/>
    <property type="project" value="InterPro"/>
</dbReference>
<keyword evidence="16" id="KW-0808">Transferase</keyword>
<dbReference type="FunFam" id="3.20.20.70:FF:000037">
    <property type="entry name" value="Tryptophan synthase alpha chain"/>
    <property type="match status" value="1"/>
</dbReference>
<dbReference type="PROSITE" id="PS00614">
    <property type="entry name" value="IGPS"/>
    <property type="match status" value="1"/>
</dbReference>
<comment type="catalytic activity">
    <reaction evidence="2">
        <text>1-(2-carboxyphenylamino)-1-deoxy-D-ribulose 5-phosphate + H(+) = (1S,2R)-1-C-(indol-3-yl)glycerol 3-phosphate + CO2 + H2O</text>
        <dbReference type="Rhea" id="RHEA:23476"/>
        <dbReference type="ChEBI" id="CHEBI:15377"/>
        <dbReference type="ChEBI" id="CHEBI:15378"/>
        <dbReference type="ChEBI" id="CHEBI:16526"/>
        <dbReference type="ChEBI" id="CHEBI:58613"/>
        <dbReference type="ChEBI" id="CHEBI:58866"/>
        <dbReference type="EC" id="4.1.1.48"/>
    </reaction>
</comment>
<dbReference type="NCBIfam" id="TIGR00566">
    <property type="entry name" value="trpG_papA"/>
    <property type="match status" value="1"/>
</dbReference>
<evidence type="ECO:0000256" key="19">
    <source>
        <dbReference type="ARBA" id="ARBA00022898"/>
    </source>
</evidence>
<dbReference type="InterPro" id="IPR000312">
    <property type="entry name" value="Glycosyl_Trfase_fam3"/>
</dbReference>
<dbReference type="FunFam" id="3.20.20.70:FF:000165">
    <property type="entry name" value="Multifunctional fusion protein"/>
    <property type="match status" value="1"/>
</dbReference>
<comment type="function">
    <text evidence="4">Trifunctional enzyme bearing the Gln amidotransferase (GATase) domain of anthranilate synthase, indole-glycerolphosphate synthase, and phosphoribosylanthranilate isomerase activities.</text>
</comment>
<dbReference type="NCBIfam" id="NF007073">
    <property type="entry name" value="PRK09522.1"/>
    <property type="match status" value="1"/>
</dbReference>
<evidence type="ECO:0000259" key="34">
    <source>
        <dbReference type="Pfam" id="PF02885"/>
    </source>
</evidence>
<evidence type="ECO:0000313" key="35">
    <source>
        <dbReference type="EMBL" id="KGQ06055.1"/>
    </source>
</evidence>
<dbReference type="InterPro" id="IPR035902">
    <property type="entry name" value="Nuc_phospho_transferase"/>
</dbReference>
<comment type="pathway">
    <text evidence="8 28">Amino-acid biosynthesis; L-tryptophan biosynthesis; L-tryptophan from chorismate: step 5/5.</text>
</comment>
<dbReference type="PROSITE" id="PS00167">
    <property type="entry name" value="TRP_SYNTHASE_ALPHA"/>
    <property type="match status" value="1"/>
</dbReference>
<dbReference type="NCBIfam" id="TIGR01245">
    <property type="entry name" value="trpD"/>
    <property type="match status" value="1"/>
</dbReference>
<keyword evidence="14 28" id="KW-0028">Amino-acid biosynthesis</keyword>
<name>A0A0A2VIU5_BEABA</name>
<dbReference type="CDD" id="cd00331">
    <property type="entry name" value="IGPS"/>
    <property type="match status" value="1"/>
</dbReference>
<dbReference type="Pfam" id="PF00697">
    <property type="entry name" value="PRAI"/>
    <property type="match status" value="1"/>
</dbReference>
<dbReference type="InterPro" id="IPR017459">
    <property type="entry name" value="Glycosyl_Trfase_fam3_N_dom"/>
</dbReference>
<comment type="caution">
    <text evidence="35">The sequence shown here is derived from an EMBL/GenBank/DDBJ whole genome shotgun (WGS) entry which is preliminary data.</text>
</comment>
<sequence>MDNPVLMLSPGPGAPSEAGCMPELLTRMRGKLPIIGICLGHQAIVEAYGGYVGQAGEILHGKASSISHDGEAMFAGLPNPLPVARYHSLVGSNIPAGLTINAHFDGMVMAVRHEADRVVGFQFHPESILTSHGARLLEQTLDWALQKLKQANTLQPILDKLYQAQTLSREESHQLFSAIVRGELKPEQLAAALVSMKVRGEHPNEIAGAASALLEHAAPFPSPSYEFADIVGTGGDGSNSINISTASAFVAAAVGLKVAKHGNRSVSSRSGSSDLLAAFGINLEMNADASRKALDELGVCFLFAPKYHTGFRHAMPVRQQLKTRTLFNVLGPLINPAHPPLALIGVYSPELVLPIAETLRVLGYKRAAVVHSGGMDEVSLHAPTLVAELNHGEIKSYQLTAADFDLPAYHQEALAGGTPEENRDILTRLLQGKGETAHESAVAANVAMLMRLHGHEDLKANAQKVLDGARTVFILECKKASPSKGVIRDDFDPARIAGVYKHYASAVSVLTDEKYFQGSFDFLPIVSGIVSQPVLCKDFIIDAYQIHLARFYQADACLLMLSVLDDEQYRQLAAVAHSLNMGVLTEVSNEEELERAIELGAKVVGINNRDLRDLSIDLDRTRQLAPRLTHGVTVISESGINNYAQVRELSHYANGFLIGSALMSEDDLNAAVRRVLLGENKVCGLTRGEDARAAQEAGAIYGGLIFVPTSPRFVTDDKAAAVIAAAPLRYVGVFRNTPVTEVVAKVETFSLSAVQLHGAETQAYITELRALLPENTQIWKALSVADSLPERNLQHVDKYVLDNGQGGTGQSFDWRLLAGQKLENVILAGGLGADNCVEAAKAGCAGLDFNSGVESTPGIKDANKLAAILMPALRQLEEAFVAAQSDAEFQAEFTDLLKNYAGRPTALTKCKNLTAGTNTTLYLKREDLLHGGAHKTNQVLGQALLAKRMGKTEIIAETGAGQHGVASALASALLGLKCRIYMGAKDVERQSPNVFRMRLMGAEVIPVHSGSSTLKDACNEALRDWSASYETAHYMLGTAAGPHPFPTIVREFQRMIGEETKAQILEKEGRLPDAVIACVGGGSNAIGMFADFIDETSVGLIGVEPAGHGIETGEHGAPLKHGRVGIYFGMKSPMMQTDEGQIEESYSISAGLDFPSVGPQHAYLNSTGRADYVSITDDEALDAFKALCRSEGIIPALESSHALAHALKMMRENPEKEQLLVVNLSGRGDKDIFTARKEGAFVPFVTLGDPNPELSLKIIDALVEGGADALELGIPFSDPLADGPTIQGAALRAFASDVTPTQCFEMLATIRQKYPEIPIGLLMYANLVFNRGIDEFYALCAKVGVDSVLVADVPVEESAEFRHAAMRHNVAPIFICPPNADETLLREISAHGRGYTYLLSRAGVTGTETRAQLPLHHLIEKLGEYQAAPPLQGFGISEPSQVRDAIAAGAAGAISGSAVVKIIEKNLAQPEVMLSELKQFVQNMKAATRG</sequence>
<dbReference type="HAMAP" id="MF_00211">
    <property type="entry name" value="TrpD"/>
    <property type="match status" value="1"/>
</dbReference>
<keyword evidence="19 28" id="KW-0663">Pyridoxal phosphate</keyword>
<comment type="catalytic activity">
    <reaction evidence="25">
        <text>chorismate + L-glutamine = anthranilate + pyruvate + L-glutamate + H(+)</text>
        <dbReference type="Rhea" id="RHEA:21732"/>
        <dbReference type="ChEBI" id="CHEBI:15361"/>
        <dbReference type="ChEBI" id="CHEBI:15378"/>
        <dbReference type="ChEBI" id="CHEBI:16567"/>
        <dbReference type="ChEBI" id="CHEBI:29748"/>
        <dbReference type="ChEBI" id="CHEBI:29985"/>
        <dbReference type="ChEBI" id="CHEBI:58359"/>
        <dbReference type="EC" id="4.1.3.27"/>
    </reaction>
</comment>
<evidence type="ECO:0000256" key="3">
    <source>
        <dbReference type="ARBA" id="ARBA00001933"/>
    </source>
</evidence>
<dbReference type="STRING" id="1245745.A0A0A2VIU5"/>
<evidence type="ECO:0000259" key="29">
    <source>
        <dbReference type="Pfam" id="PF00117"/>
    </source>
</evidence>
<comment type="similarity">
    <text evidence="12">In the N-terminal section; belongs to the TrpA family.</text>
</comment>
<dbReference type="CDD" id="cd06446">
    <property type="entry name" value="Trp-synth_B"/>
    <property type="match status" value="1"/>
</dbReference>
<dbReference type="Pfam" id="PF00218">
    <property type="entry name" value="IGPS"/>
    <property type="match status" value="1"/>
</dbReference>
<dbReference type="PROSITE" id="PS51273">
    <property type="entry name" value="GATASE_TYPE_1"/>
    <property type="match status" value="1"/>
</dbReference>
<dbReference type="InterPro" id="IPR011060">
    <property type="entry name" value="RibuloseP-bd_barrel"/>
</dbReference>
<dbReference type="SUPFAM" id="SSF47648">
    <property type="entry name" value="Nucleoside phosphorylase/phosphoribosyltransferase N-terminal domain"/>
    <property type="match status" value="1"/>
</dbReference>
<evidence type="ECO:0000256" key="22">
    <source>
        <dbReference type="ARBA" id="ARBA00023235"/>
    </source>
</evidence>
<comment type="catalytic activity">
    <reaction evidence="26 28">
        <text>(1S,2R)-1-C-(indol-3-yl)glycerol 3-phosphate + L-serine = D-glyceraldehyde 3-phosphate + L-tryptophan + H2O</text>
        <dbReference type="Rhea" id="RHEA:10532"/>
        <dbReference type="ChEBI" id="CHEBI:15377"/>
        <dbReference type="ChEBI" id="CHEBI:33384"/>
        <dbReference type="ChEBI" id="CHEBI:57912"/>
        <dbReference type="ChEBI" id="CHEBI:58866"/>
        <dbReference type="ChEBI" id="CHEBI:59776"/>
        <dbReference type="EC" id="4.2.1.20"/>
    </reaction>
</comment>
<dbReference type="CDD" id="cd04724">
    <property type="entry name" value="Tryptophan_synthase_alpha"/>
    <property type="match status" value="1"/>
</dbReference>
<dbReference type="InterPro" id="IPR036320">
    <property type="entry name" value="Glycosyl_Trfase_fam3_N_dom_sf"/>
</dbReference>
<evidence type="ECO:0000256" key="25">
    <source>
        <dbReference type="ARBA" id="ARBA00047683"/>
    </source>
</evidence>
<keyword evidence="17" id="KW-0210">Decarboxylase</keyword>
<dbReference type="HAMAP" id="MF_00135">
    <property type="entry name" value="PRAI"/>
    <property type="match status" value="1"/>
</dbReference>
<evidence type="ECO:0000256" key="5">
    <source>
        <dbReference type="ARBA" id="ARBA00003365"/>
    </source>
</evidence>
<evidence type="ECO:0000256" key="4">
    <source>
        <dbReference type="ARBA" id="ARBA00003272"/>
    </source>
</evidence>
<evidence type="ECO:0000256" key="14">
    <source>
        <dbReference type="ARBA" id="ARBA00022605"/>
    </source>
</evidence>
<evidence type="ECO:0000256" key="7">
    <source>
        <dbReference type="ARBA" id="ARBA00004696"/>
    </source>
</evidence>
<dbReference type="PRINTS" id="PR00097">
    <property type="entry name" value="ANTSNTHASEII"/>
</dbReference>
<keyword evidence="23 28" id="KW-0456">Lyase</keyword>
<dbReference type="SUPFAM" id="SSF53686">
    <property type="entry name" value="Tryptophan synthase beta subunit-like PLP-dependent enzymes"/>
    <property type="match status" value="1"/>
</dbReference>
<evidence type="ECO:0000256" key="27">
    <source>
        <dbReference type="ARBA" id="ARBA00061500"/>
    </source>
</evidence>
<dbReference type="PRINTS" id="PR00096">
    <property type="entry name" value="GATASE"/>
</dbReference>
<dbReference type="FunFam" id="3.40.50.1100:FF:000004">
    <property type="entry name" value="Tryptophan synthase beta chain"/>
    <property type="match status" value="1"/>
</dbReference>
<evidence type="ECO:0000256" key="20">
    <source>
        <dbReference type="ARBA" id="ARBA00022962"/>
    </source>
</evidence>
<dbReference type="Gene3D" id="3.40.50.880">
    <property type="match status" value="1"/>
</dbReference>
<keyword evidence="24" id="KW-0511">Multifunctional enzyme</keyword>
<dbReference type="GO" id="GO:0004640">
    <property type="term" value="F:phosphoribosylanthranilate isomerase activity"/>
    <property type="evidence" value="ECO:0007669"/>
    <property type="project" value="UniProtKB-EC"/>
</dbReference>
<evidence type="ECO:0000256" key="16">
    <source>
        <dbReference type="ARBA" id="ARBA00022679"/>
    </source>
</evidence>
<evidence type="ECO:0000259" key="33">
    <source>
        <dbReference type="Pfam" id="PF00697"/>
    </source>
</evidence>
<evidence type="ECO:0000256" key="1">
    <source>
        <dbReference type="ARBA" id="ARBA00001164"/>
    </source>
</evidence>
<dbReference type="HAMAP" id="MF_00134_B">
    <property type="entry name" value="IGPS_B"/>
    <property type="match status" value="1"/>
</dbReference>
<dbReference type="FunFam" id="3.40.50.1100:FF:000001">
    <property type="entry name" value="Tryptophan synthase beta chain"/>
    <property type="match status" value="1"/>
</dbReference>
<dbReference type="GO" id="GO:0004834">
    <property type="term" value="F:tryptophan synthase activity"/>
    <property type="evidence" value="ECO:0007669"/>
    <property type="project" value="UniProtKB-EC"/>
</dbReference>
<keyword evidence="21 28" id="KW-0057">Aromatic amino acid biosynthesis</keyword>
<dbReference type="InterPro" id="IPR013785">
    <property type="entry name" value="Aldolase_TIM"/>
</dbReference>
<dbReference type="EC" id="4.2.1.20" evidence="28"/>
<feature type="domain" description="Tryptophan synthase beta chain-like PALP" evidence="31">
    <location>
        <begin position="901"/>
        <end position="1222"/>
    </location>
</feature>
<dbReference type="GO" id="GO:0004425">
    <property type="term" value="F:indole-3-glycerol-phosphate synthase activity"/>
    <property type="evidence" value="ECO:0007669"/>
    <property type="project" value="UniProtKB-EC"/>
</dbReference>
<dbReference type="InterPro" id="IPR013798">
    <property type="entry name" value="Indole-3-glycerol_P_synth_dom"/>
</dbReference>
<dbReference type="InterPro" id="IPR017926">
    <property type="entry name" value="GATASE"/>
</dbReference>
<evidence type="ECO:0000259" key="31">
    <source>
        <dbReference type="Pfam" id="PF00291"/>
    </source>
</evidence>
<evidence type="ECO:0000259" key="32">
    <source>
        <dbReference type="Pfam" id="PF00591"/>
    </source>
</evidence>
<comment type="similarity">
    <text evidence="27">Belongs to the anthranilate phosphoribosyltransferase family.</text>
</comment>
<dbReference type="NCBIfam" id="TIGR00263">
    <property type="entry name" value="trpB"/>
    <property type="match status" value="1"/>
</dbReference>
<comment type="subunit">
    <text evidence="13">Monomer.</text>
</comment>
<dbReference type="HAMAP" id="MF_00131">
    <property type="entry name" value="Trp_synth_alpha"/>
    <property type="match status" value="1"/>
</dbReference>
<dbReference type="InterPro" id="IPR001926">
    <property type="entry name" value="TrpB-like_PALP"/>
</dbReference>
<dbReference type="PANTHER" id="PTHR48077">
    <property type="entry name" value="TRYPTOPHAN SYNTHASE-RELATED"/>
    <property type="match status" value="1"/>
</dbReference>
<feature type="domain" description="Glycosyl transferase family 3" evidence="32">
    <location>
        <begin position="225"/>
        <end position="467"/>
    </location>
</feature>
<dbReference type="InterPro" id="IPR001468">
    <property type="entry name" value="Indole-3-GlycerolPSynthase_CS"/>
</dbReference>
<dbReference type="NCBIfam" id="TIGR00262">
    <property type="entry name" value="trpA"/>
    <property type="match status" value="1"/>
</dbReference>
<evidence type="ECO:0000256" key="8">
    <source>
        <dbReference type="ARBA" id="ARBA00004733"/>
    </source>
</evidence>
<dbReference type="HAMAP" id="MF_00133">
    <property type="entry name" value="Trp_synth_beta"/>
    <property type="match status" value="1"/>
</dbReference>
<gene>
    <name evidence="35" type="ORF">BBAD15_g8634</name>
</gene>
<comment type="pathway">
    <text evidence="7">Amino-acid biosynthesis; L-tryptophan biosynthesis; L-tryptophan from chorismate: step 4/5.</text>
</comment>
<dbReference type="InterPro" id="IPR006653">
    <property type="entry name" value="Trp_synth_b_CS"/>
</dbReference>
<evidence type="ECO:0000256" key="15">
    <source>
        <dbReference type="ARBA" id="ARBA00022676"/>
    </source>
</evidence>
<dbReference type="PANTHER" id="PTHR48077:SF3">
    <property type="entry name" value="TRYPTOPHAN SYNTHASE"/>
    <property type="match status" value="1"/>
</dbReference>
<dbReference type="Gene3D" id="1.20.970.10">
    <property type="entry name" value="Transferase, Pyrimidine Nucleoside Phosphorylase, Chain C"/>
    <property type="match status" value="1"/>
</dbReference>
<keyword evidence="22" id="KW-0413">Isomerase</keyword>
<evidence type="ECO:0000256" key="9">
    <source>
        <dbReference type="ARBA" id="ARBA00004873"/>
    </source>
</evidence>
<keyword evidence="15" id="KW-0328">Glycosyltransferase</keyword>
<keyword evidence="18 28" id="KW-0822">Tryptophan biosynthesis</keyword>
<keyword evidence="20" id="KW-0315">Glutamine amidotransferase</keyword>
<dbReference type="InterPro" id="IPR023026">
    <property type="entry name" value="Trp_synth_beta/beta-like"/>
</dbReference>
<dbReference type="GO" id="GO:0005737">
    <property type="term" value="C:cytoplasm"/>
    <property type="evidence" value="ECO:0007669"/>
    <property type="project" value="TreeGrafter"/>
</dbReference>
<dbReference type="NCBIfam" id="NF006945">
    <property type="entry name" value="PRK09427.1"/>
    <property type="match status" value="1"/>
</dbReference>
<evidence type="ECO:0000256" key="10">
    <source>
        <dbReference type="ARBA" id="ARBA00004907"/>
    </source>
</evidence>
<evidence type="ECO:0000256" key="24">
    <source>
        <dbReference type="ARBA" id="ARBA00023268"/>
    </source>
</evidence>
<dbReference type="SUPFAM" id="SSF51366">
    <property type="entry name" value="Ribulose-phoshate binding barrel"/>
    <property type="match status" value="3"/>
</dbReference>
<dbReference type="FunFam" id="3.20.20.70:FF:000024">
    <property type="entry name" value="Indole-3-glycerol phosphate synthase"/>
    <property type="match status" value="1"/>
</dbReference>
<reference evidence="35 36" key="1">
    <citation type="submission" date="2012-10" db="EMBL/GenBank/DDBJ databases">
        <title>Genome sequencing and analysis of entomopathogenic fungi Beauveria bassiana D1-5.</title>
        <authorList>
            <person name="Li Q."/>
            <person name="Wang L."/>
            <person name="Zhang Z."/>
            <person name="Wang Q."/>
            <person name="Ren J."/>
            <person name="Wang M."/>
            <person name="Xu W."/>
            <person name="Wang J."/>
            <person name="Lu Y."/>
            <person name="Du Q."/>
            <person name="Sun Z."/>
        </authorList>
    </citation>
    <scope>NUCLEOTIDE SEQUENCE [LARGE SCALE GENOMIC DNA]</scope>
    <source>
        <strain evidence="35 36">D1-5</strain>
    </source>
</reference>
<dbReference type="Pfam" id="PF00591">
    <property type="entry name" value="Glycos_transf_3"/>
    <property type="match status" value="1"/>
</dbReference>
<feature type="domain" description="Glycosyl transferase family 3 N-terminal" evidence="34">
    <location>
        <begin position="155"/>
        <end position="217"/>
    </location>
</feature>
<dbReference type="CDD" id="cd01743">
    <property type="entry name" value="GATase1_Anthranilate_Synthase"/>
    <property type="match status" value="1"/>
</dbReference>
<evidence type="ECO:0000256" key="11">
    <source>
        <dbReference type="ARBA" id="ARBA00005761"/>
    </source>
</evidence>
<evidence type="ECO:0000256" key="26">
    <source>
        <dbReference type="ARBA" id="ARBA00049047"/>
    </source>
</evidence>
<dbReference type="UniPathway" id="UPA00035">
    <property type="reaction ID" value="UER00040"/>
</dbReference>
<dbReference type="InterPro" id="IPR006221">
    <property type="entry name" value="TrpG/PapA_dom"/>
</dbReference>
<comment type="pathway">
    <text evidence="10">Amino-acid biosynthesis; L-tryptophan biosynthesis; L-tryptophan from chorismate: step 2/5.</text>
</comment>
<comment type="pathway">
    <text evidence="9">Amino-acid biosynthesis; L-tryptophan biosynthesis; L-tryptophan from chorismate: step 1/5.</text>
</comment>
<dbReference type="EMBL" id="ANFO01000880">
    <property type="protein sequence ID" value="KGQ06055.1"/>
    <property type="molecule type" value="Genomic_DNA"/>
</dbReference>
<dbReference type="Pfam" id="PF00117">
    <property type="entry name" value="GATase"/>
    <property type="match status" value="1"/>
</dbReference>
<evidence type="ECO:0000256" key="6">
    <source>
        <dbReference type="ARBA" id="ARBA00004664"/>
    </source>
</evidence>
<evidence type="ECO:0000256" key="12">
    <source>
        <dbReference type="ARBA" id="ARBA00006095"/>
    </source>
</evidence>
<dbReference type="GO" id="GO:0004049">
    <property type="term" value="F:anthranilate synthase activity"/>
    <property type="evidence" value="ECO:0007669"/>
    <property type="project" value="UniProtKB-EC"/>
</dbReference>
<dbReference type="InterPro" id="IPR005940">
    <property type="entry name" value="Anthranilate_Pribosyl_Tfrase"/>
</dbReference>
<evidence type="ECO:0000256" key="23">
    <source>
        <dbReference type="ARBA" id="ARBA00023239"/>
    </source>
</evidence>
<dbReference type="InterPro" id="IPR018204">
    <property type="entry name" value="Trp_synthase_alpha_AS"/>
</dbReference>
<dbReference type="Gene3D" id="3.40.50.1100">
    <property type="match status" value="2"/>
</dbReference>
<evidence type="ECO:0000256" key="28">
    <source>
        <dbReference type="RuleBase" id="RU003663"/>
    </source>
</evidence>